<sequence>MVSTTRHMEISCARFWSIVVNCVLGHFKVLFVIDSIMEAIPTLQTSTFVISDPRNFTFISSIPEVMLVRVPSDNSIDDSESRTFTKDQEEGIIRTKEKNIATTSKPNPKEPHQKVSSPPSSYVPTVDISQPVNQDPIPILTTTPPSLPVTPPTLPITSTILISSISPLPLMLSIGISLPQISITLSSSIFTDSTTPTTSYVYTPLEDLIVKSFPEANRVLDIRVNASDVGENANVCVTSYQGAVTSRRANWHNLEVEG</sequence>
<dbReference type="AlphaFoldDB" id="A0AA35YLK0"/>
<keyword evidence="3" id="KW-1185">Reference proteome</keyword>
<evidence type="ECO:0000256" key="1">
    <source>
        <dbReference type="SAM" id="MobiDB-lite"/>
    </source>
</evidence>
<accession>A0AA35YLK0</accession>
<dbReference type="EMBL" id="OX465079">
    <property type="protein sequence ID" value="CAI9276275.1"/>
    <property type="molecule type" value="Genomic_DNA"/>
</dbReference>
<dbReference type="Proteomes" id="UP001177003">
    <property type="component" value="Chromosome 3"/>
</dbReference>
<feature type="region of interest" description="Disordered" evidence="1">
    <location>
        <begin position="74"/>
        <end position="123"/>
    </location>
</feature>
<protein>
    <submittedName>
        <fullName evidence="2">Uncharacterized protein</fullName>
    </submittedName>
</protein>
<gene>
    <name evidence="2" type="ORF">LSALG_LOCUS16264</name>
</gene>
<feature type="compositionally biased region" description="Basic and acidic residues" evidence="1">
    <location>
        <begin position="79"/>
        <end position="99"/>
    </location>
</feature>
<evidence type="ECO:0000313" key="3">
    <source>
        <dbReference type="Proteomes" id="UP001177003"/>
    </source>
</evidence>
<organism evidence="2 3">
    <name type="scientific">Lactuca saligna</name>
    <name type="common">Willowleaf lettuce</name>
    <dbReference type="NCBI Taxonomy" id="75948"/>
    <lineage>
        <taxon>Eukaryota</taxon>
        <taxon>Viridiplantae</taxon>
        <taxon>Streptophyta</taxon>
        <taxon>Embryophyta</taxon>
        <taxon>Tracheophyta</taxon>
        <taxon>Spermatophyta</taxon>
        <taxon>Magnoliopsida</taxon>
        <taxon>eudicotyledons</taxon>
        <taxon>Gunneridae</taxon>
        <taxon>Pentapetalae</taxon>
        <taxon>asterids</taxon>
        <taxon>campanulids</taxon>
        <taxon>Asterales</taxon>
        <taxon>Asteraceae</taxon>
        <taxon>Cichorioideae</taxon>
        <taxon>Cichorieae</taxon>
        <taxon>Lactucinae</taxon>
        <taxon>Lactuca</taxon>
    </lineage>
</organism>
<reference evidence="2" key="1">
    <citation type="submission" date="2023-04" db="EMBL/GenBank/DDBJ databases">
        <authorList>
            <person name="Vijverberg K."/>
            <person name="Xiong W."/>
            <person name="Schranz E."/>
        </authorList>
    </citation>
    <scope>NUCLEOTIDE SEQUENCE</scope>
</reference>
<evidence type="ECO:0000313" key="2">
    <source>
        <dbReference type="EMBL" id="CAI9276275.1"/>
    </source>
</evidence>
<proteinExistence type="predicted"/>
<name>A0AA35YLK0_LACSI</name>